<dbReference type="SUPFAM" id="SSF54211">
    <property type="entry name" value="Ribosomal protein S5 domain 2-like"/>
    <property type="match status" value="1"/>
</dbReference>
<evidence type="ECO:0000256" key="5">
    <source>
        <dbReference type="ARBA" id="ARBA00022884"/>
    </source>
</evidence>
<evidence type="ECO:0000256" key="3">
    <source>
        <dbReference type="ARBA" id="ARBA00022759"/>
    </source>
</evidence>
<accession>A0A3R5XWB5</accession>
<dbReference type="PANTHER" id="PTHR33992:SF1">
    <property type="entry name" value="RIBONUCLEASE P PROTEIN COMPONENT"/>
    <property type="match status" value="1"/>
</dbReference>
<dbReference type="GO" id="GO:0001682">
    <property type="term" value="P:tRNA 5'-leader removal"/>
    <property type="evidence" value="ECO:0007669"/>
    <property type="project" value="UniProtKB-UniRule"/>
</dbReference>
<sequence>MNQRLKSSERLKKKSDYLKVLRGKKCAGRLITVYWNACDCEQSRFGFITGKKVSKKAVDRNRLRRYFKEFCRKNKSLFPAKRDFVFRALPGAGKASHDEIDNEALRLVEKIASEIPADRTY</sequence>
<evidence type="ECO:0000256" key="6">
    <source>
        <dbReference type="HAMAP-Rule" id="MF_00227"/>
    </source>
</evidence>
<organism evidence="8 9">
    <name type="scientific">Geovibrio thiophilus</name>
    <dbReference type="NCBI Taxonomy" id="139438"/>
    <lineage>
        <taxon>Bacteria</taxon>
        <taxon>Pseudomonadati</taxon>
        <taxon>Deferribacterota</taxon>
        <taxon>Deferribacteres</taxon>
        <taxon>Deferribacterales</taxon>
        <taxon>Geovibrionaceae</taxon>
        <taxon>Geovibrio</taxon>
    </lineage>
</organism>
<keyword evidence="3 6" id="KW-0255">Endonuclease</keyword>
<keyword evidence="9" id="KW-1185">Reference proteome</keyword>
<comment type="subunit">
    <text evidence="6">Consists of a catalytic RNA component (M1 or rnpB) and a protein subunit.</text>
</comment>
<proteinExistence type="inferred from homology"/>
<keyword evidence="4 6" id="KW-0378">Hydrolase</keyword>
<dbReference type="InterPro" id="IPR000100">
    <property type="entry name" value="RNase_P"/>
</dbReference>
<dbReference type="EC" id="3.1.26.5" evidence="6 7"/>
<dbReference type="GO" id="GO:0042781">
    <property type="term" value="F:3'-tRNA processing endoribonuclease activity"/>
    <property type="evidence" value="ECO:0007669"/>
    <property type="project" value="TreeGrafter"/>
</dbReference>
<dbReference type="Proteomes" id="UP000287502">
    <property type="component" value="Chromosome"/>
</dbReference>
<name>A0A3R5XWB5_9BACT</name>
<evidence type="ECO:0000256" key="7">
    <source>
        <dbReference type="NCBIfam" id="TIGR00188"/>
    </source>
</evidence>
<dbReference type="EMBL" id="CP035108">
    <property type="protein sequence ID" value="QAR32235.1"/>
    <property type="molecule type" value="Genomic_DNA"/>
</dbReference>
<dbReference type="NCBIfam" id="TIGR00188">
    <property type="entry name" value="rnpA"/>
    <property type="match status" value="1"/>
</dbReference>
<dbReference type="InterPro" id="IPR020568">
    <property type="entry name" value="Ribosomal_Su5_D2-typ_SF"/>
</dbReference>
<reference evidence="8 9" key="1">
    <citation type="submission" date="2019-01" db="EMBL/GenBank/DDBJ databases">
        <title>Geovibrio thiophilus DSM 11263, complete genome.</title>
        <authorList>
            <person name="Spring S."/>
            <person name="Bunk B."/>
            <person name="Sproer C."/>
        </authorList>
    </citation>
    <scope>NUCLEOTIDE SEQUENCE [LARGE SCALE GENOMIC DNA]</scope>
    <source>
        <strain evidence="8 9">DSM 11263</strain>
    </source>
</reference>
<keyword evidence="1 6" id="KW-0819">tRNA processing</keyword>
<evidence type="ECO:0000313" key="8">
    <source>
        <dbReference type="EMBL" id="QAR32235.1"/>
    </source>
</evidence>
<dbReference type="RefSeq" id="WP_128465522.1">
    <property type="nucleotide sequence ID" value="NZ_CP035108.1"/>
</dbReference>
<dbReference type="AlphaFoldDB" id="A0A3R5XWB5"/>
<dbReference type="PANTHER" id="PTHR33992">
    <property type="entry name" value="RIBONUCLEASE P PROTEIN COMPONENT"/>
    <property type="match status" value="1"/>
</dbReference>
<gene>
    <name evidence="6 8" type="primary">rnpA</name>
    <name evidence="8" type="ORF">EP073_02130</name>
</gene>
<comment type="similarity">
    <text evidence="6">Belongs to the RnpA family.</text>
</comment>
<dbReference type="GO" id="GO:0000049">
    <property type="term" value="F:tRNA binding"/>
    <property type="evidence" value="ECO:0007669"/>
    <property type="project" value="UniProtKB-UniRule"/>
</dbReference>
<comment type="function">
    <text evidence="6">RNaseP catalyzes the removal of the 5'-leader sequence from pre-tRNA to produce the mature 5'-terminus. It can also cleave other RNA substrates such as 4.5S RNA. The protein component plays an auxiliary but essential role in vivo by binding to the 5'-leader sequence and broadening the substrate specificity of the ribozyme.</text>
</comment>
<dbReference type="HAMAP" id="MF_00227">
    <property type="entry name" value="RNase_P"/>
    <property type="match status" value="1"/>
</dbReference>
<evidence type="ECO:0000313" key="9">
    <source>
        <dbReference type="Proteomes" id="UP000287502"/>
    </source>
</evidence>
<dbReference type="GO" id="GO:0030677">
    <property type="term" value="C:ribonuclease P complex"/>
    <property type="evidence" value="ECO:0007669"/>
    <property type="project" value="TreeGrafter"/>
</dbReference>
<dbReference type="KEGG" id="gtl:EP073_02130"/>
<dbReference type="GO" id="GO:0004526">
    <property type="term" value="F:ribonuclease P activity"/>
    <property type="evidence" value="ECO:0007669"/>
    <property type="project" value="UniProtKB-UniRule"/>
</dbReference>
<dbReference type="Pfam" id="PF00825">
    <property type="entry name" value="Ribonuclease_P"/>
    <property type="match status" value="1"/>
</dbReference>
<protein>
    <recommendedName>
        <fullName evidence="6 7">Ribonuclease P protein component</fullName>
        <shortName evidence="6">RNase P protein</shortName>
        <shortName evidence="6">RNaseP protein</shortName>
        <ecNumber evidence="6 7">3.1.26.5</ecNumber>
    </recommendedName>
    <alternativeName>
        <fullName evidence="6">Protein C5</fullName>
    </alternativeName>
</protein>
<evidence type="ECO:0000256" key="4">
    <source>
        <dbReference type="ARBA" id="ARBA00022801"/>
    </source>
</evidence>
<evidence type="ECO:0000256" key="2">
    <source>
        <dbReference type="ARBA" id="ARBA00022722"/>
    </source>
</evidence>
<dbReference type="InterPro" id="IPR014721">
    <property type="entry name" value="Ribsml_uS5_D2-typ_fold_subgr"/>
</dbReference>
<dbReference type="Gene3D" id="3.30.230.10">
    <property type="match status" value="1"/>
</dbReference>
<keyword evidence="5 6" id="KW-0694">RNA-binding</keyword>
<comment type="catalytic activity">
    <reaction evidence="6">
        <text>Endonucleolytic cleavage of RNA, removing 5'-extranucleotides from tRNA precursor.</text>
        <dbReference type="EC" id="3.1.26.5"/>
    </reaction>
</comment>
<keyword evidence="2 6" id="KW-0540">Nuclease</keyword>
<dbReference type="OrthoDB" id="9810867at2"/>
<evidence type="ECO:0000256" key="1">
    <source>
        <dbReference type="ARBA" id="ARBA00022694"/>
    </source>
</evidence>